<name>A0ABT7DNQ7_9ACTN</name>
<dbReference type="Pfam" id="PF13274">
    <property type="entry name" value="SocA_Panacea"/>
    <property type="match status" value="1"/>
</dbReference>
<dbReference type="RefSeq" id="WP_283831545.1">
    <property type="nucleotide sequence ID" value="NZ_JASJEU010000012.1"/>
</dbReference>
<feature type="domain" description="Antitoxin SocA-like Panacea" evidence="1">
    <location>
        <begin position="23"/>
        <end position="115"/>
    </location>
</feature>
<organism evidence="2 3">
    <name type="scientific">Gordonibacter faecis</name>
    <dbReference type="NCBI Taxonomy" id="3047475"/>
    <lineage>
        <taxon>Bacteria</taxon>
        <taxon>Bacillati</taxon>
        <taxon>Actinomycetota</taxon>
        <taxon>Coriobacteriia</taxon>
        <taxon>Eggerthellales</taxon>
        <taxon>Eggerthellaceae</taxon>
        <taxon>Gordonibacter</taxon>
    </lineage>
</organism>
<evidence type="ECO:0000259" key="1">
    <source>
        <dbReference type="Pfam" id="PF13274"/>
    </source>
</evidence>
<dbReference type="InterPro" id="IPR025272">
    <property type="entry name" value="SocA_Panacea"/>
</dbReference>
<dbReference type="EMBL" id="JASJEU010000012">
    <property type="protein sequence ID" value="MDJ1650193.1"/>
    <property type="molecule type" value="Genomic_DNA"/>
</dbReference>
<reference evidence="2 3" key="1">
    <citation type="submission" date="2023-05" db="EMBL/GenBank/DDBJ databases">
        <title>Gordonibacter KGMB12511T sp. nov., isolated from faeces of healthy Korean.</title>
        <authorList>
            <person name="Kim H.S."/>
            <person name="Kim J.-S."/>
            <person name="Suh M.K."/>
            <person name="Eom M.K."/>
            <person name="Do H.E."/>
            <person name="Lee J.-S."/>
        </authorList>
    </citation>
    <scope>NUCLEOTIDE SEQUENCE [LARGE SCALE GENOMIC DNA]</scope>
    <source>
        <strain evidence="2 3">KGMB12511</strain>
    </source>
</reference>
<accession>A0ABT7DNQ7</accession>
<sequence length="152" mass="16759">MANVLDVAAYVLGKTGDVSTMKLQKLVYYSQAYHFVKTGRPLFSEAVEAWANGPVVPELFAQHRGIYVINQQDLPNARANHIQGEEAHTIDHVIEVLGCLTGAQLSDLTHSESPWRDARYGLPEGARSRSPIELTAMRNFYSSPACSNPVFA</sequence>
<comment type="caution">
    <text evidence="2">The sequence shown here is derived from an EMBL/GenBank/DDBJ whole genome shotgun (WGS) entry which is preliminary data.</text>
</comment>
<gene>
    <name evidence="2" type="ORF">QNJ86_05235</name>
</gene>
<dbReference type="Proteomes" id="UP001232750">
    <property type="component" value="Unassembled WGS sequence"/>
</dbReference>
<proteinExistence type="predicted"/>
<evidence type="ECO:0000313" key="3">
    <source>
        <dbReference type="Proteomes" id="UP001232750"/>
    </source>
</evidence>
<protein>
    <submittedName>
        <fullName evidence="2">DUF4065 domain-containing protein</fullName>
    </submittedName>
</protein>
<evidence type="ECO:0000313" key="2">
    <source>
        <dbReference type="EMBL" id="MDJ1650193.1"/>
    </source>
</evidence>
<keyword evidence="3" id="KW-1185">Reference proteome</keyword>